<feature type="transmembrane region" description="Helical" evidence="1">
    <location>
        <begin position="48"/>
        <end position="67"/>
    </location>
</feature>
<feature type="transmembrane region" description="Helical" evidence="1">
    <location>
        <begin position="20"/>
        <end position="42"/>
    </location>
</feature>
<evidence type="ECO:0000256" key="1">
    <source>
        <dbReference type="SAM" id="Phobius"/>
    </source>
</evidence>
<accession>A0A098G5X4</accession>
<name>A0A098G5X4_9GAMM</name>
<dbReference type="PANTHER" id="PTHR37938">
    <property type="entry name" value="BLL0215 PROTEIN"/>
    <property type="match status" value="1"/>
</dbReference>
<dbReference type="RefSeq" id="WP_084602171.1">
    <property type="nucleotide sequence ID" value="NZ_LN614827.1"/>
</dbReference>
<dbReference type="Pfam" id="PF03703">
    <property type="entry name" value="bPH_2"/>
    <property type="match status" value="1"/>
</dbReference>
<reference evidence="4" key="1">
    <citation type="submission" date="2014-09" db="EMBL/GenBank/DDBJ databases">
        <authorList>
            <person name="Gomez-Valero L."/>
        </authorList>
    </citation>
    <scope>NUCLEOTIDE SEQUENCE [LARGE SCALE GENOMIC DNA]</scope>
    <source>
        <strain evidence="4">ATCC700992</strain>
    </source>
</reference>
<dbReference type="HOGENOM" id="CLU_111557_1_0_6"/>
<keyword evidence="1" id="KW-1133">Transmembrane helix</keyword>
<sequence>MTENKMDKKVDNSVIYFTKLNWIVFFWPIVMLFLAVTVYMSIVQLEELSIFVAVFALLWIGMTWVTYHFSSITIKKKQVILRTGLLVRKTVDIPLSKIETIDIRQSILGGIFRYGTLIITGTGGTRHLINYLDKPLTCRRYIEQLMNEPH</sequence>
<evidence type="ECO:0000259" key="2">
    <source>
        <dbReference type="Pfam" id="PF03703"/>
    </source>
</evidence>
<dbReference type="OrthoDB" id="3378680at2"/>
<dbReference type="STRING" id="1212491.LFA_2536"/>
<keyword evidence="1" id="KW-0472">Membrane</keyword>
<dbReference type="EMBL" id="LN614827">
    <property type="protein sequence ID" value="CEG57908.1"/>
    <property type="molecule type" value="Genomic_DNA"/>
</dbReference>
<evidence type="ECO:0000313" key="3">
    <source>
        <dbReference type="EMBL" id="CEG57908.1"/>
    </source>
</evidence>
<evidence type="ECO:0000313" key="4">
    <source>
        <dbReference type="Proteomes" id="UP000032430"/>
    </source>
</evidence>
<dbReference type="KEGG" id="lfa:LFA_2536"/>
<protein>
    <recommendedName>
        <fullName evidence="2">YdbS-like PH domain-containing protein</fullName>
    </recommendedName>
</protein>
<dbReference type="PANTHER" id="PTHR37938:SF1">
    <property type="entry name" value="BLL0215 PROTEIN"/>
    <property type="match status" value="1"/>
</dbReference>
<keyword evidence="4" id="KW-1185">Reference proteome</keyword>
<gene>
    <name evidence="3" type="ORF">LFA_2536</name>
</gene>
<dbReference type="InterPro" id="IPR005182">
    <property type="entry name" value="YdbS-like_PH"/>
</dbReference>
<keyword evidence="1" id="KW-0812">Transmembrane</keyword>
<organism evidence="3 4">
    <name type="scientific">Legionella fallonii LLAP-10</name>
    <dbReference type="NCBI Taxonomy" id="1212491"/>
    <lineage>
        <taxon>Bacteria</taxon>
        <taxon>Pseudomonadati</taxon>
        <taxon>Pseudomonadota</taxon>
        <taxon>Gammaproteobacteria</taxon>
        <taxon>Legionellales</taxon>
        <taxon>Legionellaceae</taxon>
        <taxon>Legionella</taxon>
    </lineage>
</organism>
<dbReference type="AlphaFoldDB" id="A0A098G5X4"/>
<proteinExistence type="predicted"/>
<feature type="domain" description="YdbS-like PH" evidence="2">
    <location>
        <begin position="68"/>
        <end position="135"/>
    </location>
</feature>
<dbReference type="Proteomes" id="UP000032430">
    <property type="component" value="Chromosome I"/>
</dbReference>